<feature type="compositionally biased region" description="Low complexity" evidence="3">
    <location>
        <begin position="191"/>
        <end position="204"/>
    </location>
</feature>
<feature type="compositionally biased region" description="Basic and acidic residues" evidence="3">
    <location>
        <begin position="1318"/>
        <end position="1327"/>
    </location>
</feature>
<dbReference type="Gene3D" id="2.130.10.10">
    <property type="entry name" value="YVTN repeat-like/Quinoprotein amine dehydrogenase"/>
    <property type="match status" value="1"/>
</dbReference>
<feature type="compositionally biased region" description="Basic and acidic residues" evidence="3">
    <location>
        <begin position="1496"/>
        <end position="1509"/>
    </location>
</feature>
<feature type="region of interest" description="Disordered" evidence="3">
    <location>
        <begin position="391"/>
        <end position="452"/>
    </location>
</feature>
<feature type="compositionally biased region" description="Basic and acidic residues" evidence="3">
    <location>
        <begin position="1455"/>
        <end position="1476"/>
    </location>
</feature>
<accession>A0ABP1G9G6</accession>
<dbReference type="EMBL" id="CAXHTA020000019">
    <property type="protein sequence ID" value="CAL5228844.1"/>
    <property type="molecule type" value="Genomic_DNA"/>
</dbReference>
<dbReference type="Gene3D" id="1.10.510.10">
    <property type="entry name" value="Transferase(Phosphotransferase) domain 1"/>
    <property type="match status" value="1"/>
</dbReference>
<feature type="compositionally biased region" description="Polar residues" evidence="3">
    <location>
        <begin position="1641"/>
        <end position="1652"/>
    </location>
</feature>
<feature type="domain" description="Protein kinase" evidence="4">
    <location>
        <begin position="888"/>
        <end position="1187"/>
    </location>
</feature>
<evidence type="ECO:0000256" key="1">
    <source>
        <dbReference type="ARBA" id="ARBA00022741"/>
    </source>
</evidence>
<dbReference type="InterPro" id="IPR015943">
    <property type="entry name" value="WD40/YVTN_repeat-like_dom_sf"/>
</dbReference>
<evidence type="ECO:0000259" key="4">
    <source>
        <dbReference type="PROSITE" id="PS50011"/>
    </source>
</evidence>
<feature type="region of interest" description="Disordered" evidence="3">
    <location>
        <begin position="931"/>
        <end position="956"/>
    </location>
</feature>
<feature type="compositionally biased region" description="Polar residues" evidence="3">
    <location>
        <begin position="1784"/>
        <end position="1801"/>
    </location>
</feature>
<feature type="compositionally biased region" description="Low complexity" evidence="3">
    <location>
        <begin position="1595"/>
        <end position="1614"/>
    </location>
</feature>
<dbReference type="InterPro" id="IPR001245">
    <property type="entry name" value="Ser-Thr/Tyr_kinase_cat_dom"/>
</dbReference>
<dbReference type="SUPFAM" id="SSF56112">
    <property type="entry name" value="Protein kinase-like (PK-like)"/>
    <property type="match status" value="1"/>
</dbReference>
<feature type="region of interest" description="Disordered" evidence="3">
    <location>
        <begin position="493"/>
        <end position="516"/>
    </location>
</feature>
<dbReference type="SUPFAM" id="SSF50978">
    <property type="entry name" value="WD40 repeat-like"/>
    <property type="match status" value="1"/>
</dbReference>
<feature type="compositionally biased region" description="Low complexity" evidence="3">
    <location>
        <begin position="1306"/>
        <end position="1316"/>
    </location>
</feature>
<feature type="region of interest" description="Disordered" evidence="3">
    <location>
        <begin position="1353"/>
        <end position="1827"/>
    </location>
</feature>
<feature type="compositionally biased region" description="Low complexity" evidence="3">
    <location>
        <begin position="1733"/>
        <end position="1744"/>
    </location>
</feature>
<feature type="compositionally biased region" description="Low complexity" evidence="3">
    <location>
        <begin position="496"/>
        <end position="511"/>
    </location>
</feature>
<feature type="compositionally biased region" description="Low complexity" evidence="3">
    <location>
        <begin position="1845"/>
        <end position="1858"/>
    </location>
</feature>
<feature type="region of interest" description="Disordered" evidence="3">
    <location>
        <begin position="1"/>
        <end position="38"/>
    </location>
</feature>
<evidence type="ECO:0000256" key="3">
    <source>
        <dbReference type="SAM" id="MobiDB-lite"/>
    </source>
</evidence>
<keyword evidence="6" id="KW-1185">Reference proteome</keyword>
<feature type="compositionally biased region" description="Polar residues" evidence="3">
    <location>
        <begin position="1510"/>
        <end position="1525"/>
    </location>
</feature>
<dbReference type="CDD" id="cd13999">
    <property type="entry name" value="STKc_MAP3K-like"/>
    <property type="match status" value="1"/>
</dbReference>
<feature type="compositionally biased region" description="Polar residues" evidence="3">
    <location>
        <begin position="1721"/>
        <end position="1732"/>
    </location>
</feature>
<comment type="caution">
    <text evidence="5">The sequence shown here is derived from an EMBL/GenBank/DDBJ whole genome shotgun (WGS) entry which is preliminary data.</text>
</comment>
<proteinExistence type="predicted"/>
<dbReference type="InterPro" id="IPR000719">
    <property type="entry name" value="Prot_kinase_dom"/>
</dbReference>
<dbReference type="Proteomes" id="UP001497392">
    <property type="component" value="Unassembled WGS sequence"/>
</dbReference>
<dbReference type="PROSITE" id="PS00108">
    <property type="entry name" value="PROTEIN_KINASE_ST"/>
    <property type="match status" value="1"/>
</dbReference>
<dbReference type="InterPro" id="IPR036322">
    <property type="entry name" value="WD40_repeat_dom_sf"/>
</dbReference>
<dbReference type="InterPro" id="IPR011009">
    <property type="entry name" value="Kinase-like_dom_sf"/>
</dbReference>
<feature type="region of interest" description="Disordered" evidence="3">
    <location>
        <begin position="1845"/>
        <end position="1903"/>
    </location>
</feature>
<keyword evidence="2" id="KW-0067">ATP-binding</keyword>
<feature type="region of interest" description="Disordered" evidence="3">
    <location>
        <begin position="1190"/>
        <end position="1337"/>
    </location>
</feature>
<dbReference type="SMART" id="SM00220">
    <property type="entry name" value="S_TKc"/>
    <property type="match status" value="1"/>
</dbReference>
<dbReference type="PANTHER" id="PTHR44329:SF298">
    <property type="entry name" value="MIXED LINEAGE KINASE DOMAIN-LIKE PROTEIN"/>
    <property type="match status" value="1"/>
</dbReference>
<feature type="compositionally biased region" description="Basic and acidic residues" evidence="3">
    <location>
        <begin position="1540"/>
        <end position="1552"/>
    </location>
</feature>
<feature type="compositionally biased region" description="Polar residues" evidence="3">
    <location>
        <begin position="1615"/>
        <end position="1624"/>
    </location>
</feature>
<name>A0ABP1G9G6_9CHLO</name>
<feature type="compositionally biased region" description="Polar residues" evidence="3">
    <location>
        <begin position="439"/>
        <end position="452"/>
    </location>
</feature>
<dbReference type="InterPro" id="IPR008271">
    <property type="entry name" value="Ser/Thr_kinase_AS"/>
</dbReference>
<dbReference type="Gene3D" id="3.30.200.20">
    <property type="entry name" value="Phosphorylase Kinase, domain 1"/>
    <property type="match status" value="1"/>
</dbReference>
<dbReference type="PANTHER" id="PTHR44329">
    <property type="entry name" value="SERINE/THREONINE-PROTEIN KINASE TNNI3K-RELATED"/>
    <property type="match status" value="1"/>
</dbReference>
<keyword evidence="1" id="KW-0547">Nucleotide-binding</keyword>
<gene>
    <name evidence="5" type="primary">g12051</name>
    <name evidence="5" type="ORF">VP750_LOCUS10750</name>
</gene>
<feature type="compositionally biased region" description="Low complexity" evidence="3">
    <location>
        <begin position="1894"/>
        <end position="1903"/>
    </location>
</feature>
<evidence type="ECO:0000313" key="6">
    <source>
        <dbReference type="Proteomes" id="UP001497392"/>
    </source>
</evidence>
<evidence type="ECO:0000313" key="5">
    <source>
        <dbReference type="EMBL" id="CAL5228844.1"/>
    </source>
</evidence>
<reference evidence="5 6" key="1">
    <citation type="submission" date="2024-06" db="EMBL/GenBank/DDBJ databases">
        <authorList>
            <person name="Kraege A."/>
            <person name="Thomma B."/>
        </authorList>
    </citation>
    <scope>NUCLEOTIDE SEQUENCE [LARGE SCALE GENOMIC DNA]</scope>
</reference>
<feature type="region of interest" description="Disordered" evidence="3">
    <location>
        <begin position="188"/>
        <end position="217"/>
    </location>
</feature>
<protein>
    <submittedName>
        <fullName evidence="5">G12051 protein</fullName>
    </submittedName>
</protein>
<sequence>MRSSNPGPGSDRTPESQDSGAHSASPFARANTVPRSNRELETEIPGVLTRCVKVTAGIKKAVAEMRAEAEAATCYREKCSVVLSTAIGASVALDQALYSVNLGDENEQELRMLCSEVSSALALGSARIKVYGSQPRWKKYAKRALQRSPDARFDEVVEKLAELTQQAWTLQTNTNTAASRFHLARIKPPSRRSSTFSAESSQPEEAPPPAAETSAPSSLPQVLLYRTHLRRGAQRFCIKSLLYIPPERSSGPTKPLGQVWWYHAGLFFGRLAVHNVATSETKPITVSQQMPAVLVMAQDIHGDVWTGHKDGYVRIWSESSHNPVCPPFKAMHSDIRQVTCLTLDDDGNAWVGSEAGNVKKIELVNLKQPAGGLSKWLEVRVILKWSRDAAVGSSGAQPGSVFHTESSKSRPQSFAAATLRRSSDSAESRRAHGGPISAISAQGQRVWTSGGAKQQATLRQWSNTGNPRCSVPLDSMGAANAIKVMPQFVNVKHCMPEGSSPPDDPEGSPSSRASTSKDLLQLGKGMESDMWQLLTAHENGQCLLWDISDPMSIQPIARLSVPGHPAKTLILCEEIGLWGTAHSDGIVELRLLPTGAPDERYMLQLEPGKPVPSLNIPQFRAPFCAHRGGLVQAAGSGATMVTASRYGAVTLWPEAELRSIAEGAGFVLPSRAQPGVLSGGGGARQATISQVLQRYFTPHSAAMAEYALANAVINRVKGQAKHPDEAHLSPIASLSSREGEEAQLIIEEVANLLRNSATSMGAPGAGVEQLRRTGSGRSSLMSEPERSASAEALPSAGSAERPWLWGRLTQSPSAPMPLRGGQREEDEAMPLAPLAGYSPHPSAPVLADLDDAQSLLPDSQCSSVEPQPFRSTSLQALAGTWTIPFNELVLKKQIGEGSIGKVHLGKWRETDVAVKILNSLSSIGVAEAAESEVSMEGTKESLGSGSHESREAEHSAPLATLEREVNIMAALRHPNIVLFMGVCLDPPCVVSEWCARGSLFDVLTKARKNPTLAPQLDWTRRLNMALDAAKGMLQLHSKHIIHRDLKSPNLLVDKHWRVKIGDFNLSRIEDTQEKTTSITANNPRWLAPEVISKQAYSKAADVFSFGVVLWELITWQMPWEELGVFQIMVSVAEKNQRPDIPAEPEKLPGGTFGGWDAYVALIQRCWAGELAERPTFEAIINTMRELLTASASQTRQRRLTDPTSPGLDGTSSPGGFRLKIAGDSASPGVLGASDDLPVQPAAASHPTIDLRDVGRLSQHPGMHGRQSDNESTESRSGFTIPIPRSEDSQGTNRSSLDFRSADFRRVSTSSARRSVSLDTKKRSIDRGKRVKREAALSAHHANDRALLLLSGYAGGPQHRENNPNSGPHGDTADRPATAGSDARSAEGPENESALPDAPGGQAVSSQLQSAFASSSALRFSEDQGRPPLSGRRSNETEGGRSSTESRAGEPPTRTSLEKLNRTVPGDKEAEVPEGDLRSLVLPLQGQPLKLGALSKVSEEASSLERESSGKVESSTGPSVRATVTDSHGREGTSKVLGGIHEQEQEDRRRSSESTEILDPAEQQRWRGHGIPDNVKGSDLGIDPHFLQPVERSKAHSSTPGSSSRHSTVSESRLSQASETSNSAAYRQRAALQELKKEQDRQSLSASGTQPAASQPDLAQADKAAISGALQKGEQGEHESEPLPVRGAPNESAHAAKQHQAVPQGDTQEGFIRAPRRKLLSLEQSSDAQQRSTGEPQPEQAGPQPSAFSRAGDTSASAEARRPRQRAAGPDSAKSLAPAAVSEAPGSSRQGSDLSIPQSSAGSAPGEQGRNPRENLEPADSAWPGKGSMANALSRLVDTGRKVLGLSASSGRLSSATSSIPEGTEGTPAQAAQTPQEGRPSPAKPGTRPAKRRSVFGSRGSSRA</sequence>
<organism evidence="5 6">
    <name type="scientific">Coccomyxa viridis</name>
    <dbReference type="NCBI Taxonomy" id="1274662"/>
    <lineage>
        <taxon>Eukaryota</taxon>
        <taxon>Viridiplantae</taxon>
        <taxon>Chlorophyta</taxon>
        <taxon>core chlorophytes</taxon>
        <taxon>Trebouxiophyceae</taxon>
        <taxon>Trebouxiophyceae incertae sedis</taxon>
        <taxon>Coccomyxaceae</taxon>
        <taxon>Coccomyxa</taxon>
    </lineage>
</organism>
<feature type="region of interest" description="Disordered" evidence="3">
    <location>
        <begin position="759"/>
        <end position="796"/>
    </location>
</feature>
<feature type="compositionally biased region" description="Polar residues" evidence="3">
    <location>
        <begin position="1288"/>
        <end position="1297"/>
    </location>
</feature>
<feature type="compositionally biased region" description="Basic and acidic residues" evidence="3">
    <location>
        <begin position="421"/>
        <end position="430"/>
    </location>
</feature>
<evidence type="ECO:0000256" key="2">
    <source>
        <dbReference type="ARBA" id="ARBA00022840"/>
    </source>
</evidence>
<feature type="compositionally biased region" description="Low complexity" evidence="3">
    <location>
        <begin position="1404"/>
        <end position="1418"/>
    </location>
</feature>
<dbReference type="InterPro" id="IPR051681">
    <property type="entry name" value="Ser/Thr_Kinases-Pseudokinases"/>
</dbReference>
<dbReference type="PROSITE" id="PS50011">
    <property type="entry name" value="PROTEIN_KINASE_DOM"/>
    <property type="match status" value="1"/>
</dbReference>
<dbReference type="Pfam" id="PF07714">
    <property type="entry name" value="PK_Tyr_Ser-Thr"/>
    <property type="match status" value="1"/>
</dbReference>